<gene>
    <name evidence="1" type="ORF">CSSPTR1EN2_LOCUS7931</name>
</gene>
<proteinExistence type="predicted"/>
<dbReference type="Proteomes" id="UP001497512">
    <property type="component" value="Chromosome 15"/>
</dbReference>
<sequence>MLITGLQGSCIKMAASVMLKHIWMTSQSILTAAKSDGLIIPLKSPHKSKFSLRNSLRKEMISITTLTYRALRLQSLQAVDHMNRLWDCIGLMNLMPLPAASFQLLLSCQTVLPLDHCKMSLKGFVPHTRLRV</sequence>
<organism evidence="1 2">
    <name type="scientific">Sphagnum troendelagicum</name>
    <dbReference type="NCBI Taxonomy" id="128251"/>
    <lineage>
        <taxon>Eukaryota</taxon>
        <taxon>Viridiplantae</taxon>
        <taxon>Streptophyta</taxon>
        <taxon>Embryophyta</taxon>
        <taxon>Bryophyta</taxon>
        <taxon>Sphagnophytina</taxon>
        <taxon>Sphagnopsida</taxon>
        <taxon>Sphagnales</taxon>
        <taxon>Sphagnaceae</taxon>
        <taxon>Sphagnum</taxon>
    </lineage>
</organism>
<evidence type="ECO:0000313" key="2">
    <source>
        <dbReference type="Proteomes" id="UP001497512"/>
    </source>
</evidence>
<accession>A0ABP0TUQ6</accession>
<evidence type="ECO:0000313" key="1">
    <source>
        <dbReference type="EMBL" id="CAK9205603.1"/>
    </source>
</evidence>
<dbReference type="EMBL" id="OZ019907">
    <property type="protein sequence ID" value="CAK9205603.1"/>
    <property type="molecule type" value="Genomic_DNA"/>
</dbReference>
<keyword evidence="2" id="KW-1185">Reference proteome</keyword>
<reference evidence="1" key="1">
    <citation type="submission" date="2024-02" db="EMBL/GenBank/DDBJ databases">
        <authorList>
            <consortium name="ELIXIR-Norway"/>
            <consortium name="Elixir Norway"/>
        </authorList>
    </citation>
    <scope>NUCLEOTIDE SEQUENCE</scope>
</reference>
<protein>
    <submittedName>
        <fullName evidence="1">Uncharacterized protein</fullName>
    </submittedName>
</protein>
<name>A0ABP0TUQ6_9BRYO</name>